<dbReference type="EMBL" id="KQ964246">
    <property type="protein sequence ID" value="KXJ95361.1"/>
    <property type="molecule type" value="Genomic_DNA"/>
</dbReference>
<dbReference type="InterPro" id="IPR011145">
    <property type="entry name" value="Scavenger_mRNA_decap_enz_N"/>
</dbReference>
<dbReference type="PIRSF" id="PIRSF028973">
    <property type="entry name" value="Scavenger_mRNA_decap_enz"/>
    <property type="match status" value="1"/>
</dbReference>
<dbReference type="Pfam" id="PF11969">
    <property type="entry name" value="DcpS_C"/>
    <property type="match status" value="1"/>
</dbReference>
<dbReference type="Pfam" id="PF05652">
    <property type="entry name" value="DcpS"/>
    <property type="match status" value="1"/>
</dbReference>
<comment type="similarity">
    <text evidence="1">Belongs to the HIT family.</text>
</comment>
<organism evidence="3 4">
    <name type="scientific">Microdochium bolleyi</name>
    <dbReference type="NCBI Taxonomy" id="196109"/>
    <lineage>
        <taxon>Eukaryota</taxon>
        <taxon>Fungi</taxon>
        <taxon>Dikarya</taxon>
        <taxon>Ascomycota</taxon>
        <taxon>Pezizomycotina</taxon>
        <taxon>Sordariomycetes</taxon>
        <taxon>Xylariomycetidae</taxon>
        <taxon>Xylariales</taxon>
        <taxon>Microdochiaceae</taxon>
        <taxon>Microdochium</taxon>
    </lineage>
</organism>
<dbReference type="SUPFAM" id="SSF54197">
    <property type="entry name" value="HIT-like"/>
    <property type="match status" value="1"/>
</dbReference>
<accession>A0A136JDW3</accession>
<proteinExistence type="inferred from homology"/>
<dbReference type="GO" id="GO:0000340">
    <property type="term" value="F:RNA 7-methylguanosine cap binding"/>
    <property type="evidence" value="ECO:0007669"/>
    <property type="project" value="TreeGrafter"/>
</dbReference>
<evidence type="ECO:0000313" key="3">
    <source>
        <dbReference type="EMBL" id="KXJ95361.1"/>
    </source>
</evidence>
<sequence length="359" mass="40015">MAEPTATPAAMEEGKRRAEALIPRFQFQRVLNHDGGGRRITLLGAIDGEPALLIVDRAPLPDAAEYLSALPSSLRSLANLGNNDIYSWFLASGGPVFAALEDGDGDDGDGKGKKKDKYADFKIDLIWPCTGKHIKKHSRQGARAVVETAQIYRDHVRPLMEASRAEGRLNWVYNIIEGRKEVEDVIYRTPLGRDGDEGFLMLPNLHWDRTTIEALHLLGIVERRDLWSLRDLRRRHIPWLRHMRAKMVDATVKTFPQIEEDQLKLFVHYHPTYYHFHIHVVHVMLEPTGTQGVGKAVGLDSIIEQLEGMGGGGGGNDDEVGMDTVTLSYTVGEASELWTDVFLPLKLKRTSGGTASPPQ</sequence>
<gene>
    <name evidence="3" type="ORF">Micbo1qcDRAFT_157260</name>
</gene>
<keyword evidence="4" id="KW-1185">Reference proteome</keyword>
<dbReference type="GO" id="GO:0000932">
    <property type="term" value="C:P-body"/>
    <property type="evidence" value="ECO:0007669"/>
    <property type="project" value="TreeGrafter"/>
</dbReference>
<name>A0A136JDW3_9PEZI</name>
<evidence type="ECO:0000256" key="1">
    <source>
        <dbReference type="ARBA" id="ARBA00010208"/>
    </source>
</evidence>
<dbReference type="PANTHER" id="PTHR12978:SF0">
    <property type="entry name" value="M7GPPPX DIPHOSPHATASE"/>
    <property type="match status" value="1"/>
</dbReference>
<feature type="active site" description="Nucleophile" evidence="2">
    <location>
        <position position="277"/>
    </location>
</feature>
<dbReference type="Proteomes" id="UP000070501">
    <property type="component" value="Unassembled WGS sequence"/>
</dbReference>
<protein>
    <submittedName>
        <fullName evidence="3">Putative mRNA decapping protein</fullName>
    </submittedName>
</protein>
<dbReference type="FunFam" id="3.30.428.10:FF:000016">
    <property type="entry name" value="Scavenger mRNA decapping enzyme"/>
    <property type="match status" value="1"/>
</dbReference>
<dbReference type="Gene3D" id="3.30.428.10">
    <property type="entry name" value="HIT-like"/>
    <property type="match status" value="1"/>
</dbReference>
<dbReference type="InParanoid" id="A0A136JDW3"/>
<dbReference type="OrthoDB" id="10264956at2759"/>
<dbReference type="STRING" id="196109.A0A136JDW3"/>
<dbReference type="FunCoup" id="A0A136JDW3">
    <property type="interactions" value="872"/>
</dbReference>
<dbReference type="InterPro" id="IPR036265">
    <property type="entry name" value="HIT-like_sf"/>
</dbReference>
<dbReference type="SUPFAM" id="SSF102860">
    <property type="entry name" value="mRNA decapping enzyme DcpS N-terminal domain"/>
    <property type="match status" value="1"/>
</dbReference>
<dbReference type="GO" id="GO:0005634">
    <property type="term" value="C:nucleus"/>
    <property type="evidence" value="ECO:0007669"/>
    <property type="project" value="TreeGrafter"/>
</dbReference>
<dbReference type="InterPro" id="IPR008594">
    <property type="entry name" value="DcpS/DCS2"/>
</dbReference>
<reference evidence="4" key="1">
    <citation type="submission" date="2016-02" db="EMBL/GenBank/DDBJ databases">
        <title>Draft genome sequence of Microdochium bolleyi, a fungal endophyte of beachgrass.</title>
        <authorList>
            <consortium name="DOE Joint Genome Institute"/>
            <person name="David A.S."/>
            <person name="May G."/>
            <person name="Haridas S."/>
            <person name="Lim J."/>
            <person name="Wang M."/>
            <person name="Labutti K."/>
            <person name="Lipzen A."/>
            <person name="Barry K."/>
            <person name="Grigoriev I.V."/>
        </authorList>
    </citation>
    <scope>NUCLEOTIDE SEQUENCE [LARGE SCALE GENOMIC DNA]</scope>
    <source>
        <strain evidence="4">J235TASD1</strain>
    </source>
</reference>
<dbReference type="GO" id="GO:0000290">
    <property type="term" value="P:deadenylation-dependent decapping of nuclear-transcribed mRNA"/>
    <property type="evidence" value="ECO:0007669"/>
    <property type="project" value="InterPro"/>
</dbReference>
<dbReference type="AlphaFoldDB" id="A0A136JDW3"/>
<dbReference type="PANTHER" id="PTHR12978">
    <property type="entry name" value="HISTIDINE TRIAD HIT PROTEIN MEMBER"/>
    <property type="match status" value="1"/>
</dbReference>
<dbReference type="Gene3D" id="3.30.200.40">
    <property type="entry name" value="Scavenger mRNA decapping enzyme, N-terminal domain"/>
    <property type="match status" value="1"/>
</dbReference>
<evidence type="ECO:0000256" key="2">
    <source>
        <dbReference type="PIRSR" id="PIRSR028973-1"/>
    </source>
</evidence>
<dbReference type="GO" id="GO:0016787">
    <property type="term" value="F:hydrolase activity"/>
    <property type="evidence" value="ECO:0007669"/>
    <property type="project" value="InterPro"/>
</dbReference>
<evidence type="ECO:0000313" key="4">
    <source>
        <dbReference type="Proteomes" id="UP000070501"/>
    </source>
</evidence>